<dbReference type="RefSeq" id="WP_167952482.1">
    <property type="nucleotide sequence ID" value="NZ_JAATJE010000001.1"/>
</dbReference>
<feature type="signal peptide" evidence="1">
    <location>
        <begin position="1"/>
        <end position="20"/>
    </location>
</feature>
<evidence type="ECO:0000313" key="3">
    <source>
        <dbReference type="Proteomes" id="UP000734218"/>
    </source>
</evidence>
<gene>
    <name evidence="2" type="ORF">GGR88_000404</name>
</gene>
<keyword evidence="3" id="KW-1185">Reference proteome</keyword>
<name>A0ABX0XJK9_9SPHN</name>
<sequence length="251" mass="25226">MMIFALIGLAVAAPATPVAAETAEPGTDIVVTARPFRGEKVPDEALATMRGGFRLPSGIDVSLAVQSETSVDGLLLLRSVYRIDDGAPKLALFAPAPGQTVRTQPVEANGASAGGLAVSFDRSSGVVFVPSGTTRPAVSVSSGASPAAAAPDGLAPIDIAPGGSVDTNGGTVRLVDAGGQIQARLDGMEIDVGHVFGQGFGTIIANSGNDRTIDTVTTISLDLTGTTPFNLGSAAMRIDGLATDAVRGMIR</sequence>
<comment type="caution">
    <text evidence="2">The sequence shown here is derived from an EMBL/GenBank/DDBJ whole genome shotgun (WGS) entry which is preliminary data.</text>
</comment>
<accession>A0ABX0XJK9</accession>
<evidence type="ECO:0000256" key="1">
    <source>
        <dbReference type="SAM" id="SignalP"/>
    </source>
</evidence>
<dbReference type="EMBL" id="JAATJE010000001">
    <property type="protein sequence ID" value="NJC32930.1"/>
    <property type="molecule type" value="Genomic_DNA"/>
</dbReference>
<evidence type="ECO:0000313" key="2">
    <source>
        <dbReference type="EMBL" id="NJC32930.1"/>
    </source>
</evidence>
<keyword evidence="1" id="KW-0732">Signal</keyword>
<reference evidence="2 3" key="1">
    <citation type="submission" date="2020-03" db="EMBL/GenBank/DDBJ databases">
        <title>Genomic Encyclopedia of Type Strains, Phase IV (KMG-IV): sequencing the most valuable type-strain genomes for metagenomic binning, comparative biology and taxonomic classification.</title>
        <authorList>
            <person name="Goeker M."/>
        </authorList>
    </citation>
    <scope>NUCLEOTIDE SEQUENCE [LARGE SCALE GENOMIC DNA]</scope>
    <source>
        <strain evidence="2 3">DSM 27651</strain>
    </source>
</reference>
<dbReference type="Proteomes" id="UP000734218">
    <property type="component" value="Unassembled WGS sequence"/>
</dbReference>
<protein>
    <submittedName>
        <fullName evidence="2">Uncharacterized protein</fullName>
    </submittedName>
</protein>
<proteinExistence type="predicted"/>
<feature type="chain" id="PRO_5046954230" evidence="1">
    <location>
        <begin position="21"/>
        <end position="251"/>
    </location>
</feature>
<organism evidence="2 3">
    <name type="scientific">Sphingomonas jejuensis</name>
    <dbReference type="NCBI Taxonomy" id="904715"/>
    <lineage>
        <taxon>Bacteria</taxon>
        <taxon>Pseudomonadati</taxon>
        <taxon>Pseudomonadota</taxon>
        <taxon>Alphaproteobacteria</taxon>
        <taxon>Sphingomonadales</taxon>
        <taxon>Sphingomonadaceae</taxon>
        <taxon>Sphingomonas</taxon>
    </lineage>
</organism>